<dbReference type="InterPro" id="IPR036937">
    <property type="entry name" value="Adhesion_dom_fimbrial_sf"/>
</dbReference>
<dbReference type="EMBL" id="RAXU01000007">
    <property type="protein sequence ID" value="RKG34294.1"/>
    <property type="molecule type" value="Genomic_DNA"/>
</dbReference>
<dbReference type="Gene3D" id="2.60.40.1090">
    <property type="entry name" value="Fimbrial-type adhesion domain"/>
    <property type="match status" value="1"/>
</dbReference>
<dbReference type="AlphaFoldDB" id="A0A3A8EW52"/>
<sequence>MGLSLLGFEAQANYSPIIINPSDGYTISLDSNTPVATTSVIGSDGQNYYQVGEAIDIRDTSKSVSVSGKVKCLGNTWGTGSNWNIPDVDAYHYLYMYVPKAGVAINGVPAYRINSNVVMTLKADLTNYWINKTGRICSDIAENSPNTTEDVKYFTVQFPIIVTFYLNEKIIDGQIVINGLDLGGYLRAFMNPSKRPILAKSIPIDQTTAPMRLKASQLNLVSSCSTETNSGSGGTGTGTLNLNHGMLSSTSYDSRVSGHVNYNCTFSKSTPVKLRLDYVKDDDPQKRLPLKNTLIGSTDKIYSELILRDEITGEAGTEIQTIIEKSKTITITSHIQGNSAVAGDYQGSAWLIATFD</sequence>
<dbReference type="GO" id="GO:0007155">
    <property type="term" value="P:cell adhesion"/>
    <property type="evidence" value="ECO:0007669"/>
    <property type="project" value="InterPro"/>
</dbReference>
<comment type="caution">
    <text evidence="1">The sequence shown here is derived from an EMBL/GenBank/DDBJ whole genome shotgun (WGS) entry which is preliminary data.</text>
</comment>
<evidence type="ECO:0000313" key="1">
    <source>
        <dbReference type="EMBL" id="RKG34294.1"/>
    </source>
</evidence>
<evidence type="ECO:0000313" key="2">
    <source>
        <dbReference type="Proteomes" id="UP000269001"/>
    </source>
</evidence>
<name>A0A3A8EW52_9GAMM</name>
<keyword evidence="2" id="KW-1185">Reference proteome</keyword>
<gene>
    <name evidence="1" type="ORF">D7V21_07590</name>
</gene>
<organism evidence="1 2">
    <name type="scientific">Acinetobacter guerrae</name>
    <dbReference type="NCBI Taxonomy" id="1843371"/>
    <lineage>
        <taxon>Bacteria</taxon>
        <taxon>Pseudomonadati</taxon>
        <taxon>Pseudomonadota</taxon>
        <taxon>Gammaproteobacteria</taxon>
        <taxon>Moraxellales</taxon>
        <taxon>Moraxellaceae</taxon>
        <taxon>Acinetobacter</taxon>
    </lineage>
</organism>
<proteinExistence type="predicted"/>
<reference evidence="1 2" key="1">
    <citation type="submission" date="2018-09" db="EMBL/GenBank/DDBJ databases">
        <title>The draft genome of Acinetobacter spp. strains.</title>
        <authorList>
            <person name="Qin J."/>
            <person name="Feng Y."/>
            <person name="Zong Z."/>
        </authorList>
    </citation>
    <scope>NUCLEOTIDE SEQUENCE [LARGE SCALE GENOMIC DNA]</scope>
    <source>
        <strain evidence="1 2">WCHAc060096</strain>
    </source>
</reference>
<dbReference type="GO" id="GO:0009289">
    <property type="term" value="C:pilus"/>
    <property type="evidence" value="ECO:0007669"/>
    <property type="project" value="InterPro"/>
</dbReference>
<dbReference type="Proteomes" id="UP000269001">
    <property type="component" value="Unassembled WGS sequence"/>
</dbReference>
<protein>
    <submittedName>
        <fullName evidence="1">Adhesin</fullName>
    </submittedName>
</protein>
<accession>A0A3A8EW52</accession>